<keyword evidence="4 6" id="KW-0949">S-adenosyl-L-methionine</keyword>
<feature type="binding site" evidence="6">
    <location>
        <position position="374"/>
    </location>
    <ligand>
        <name>S-adenosyl-L-methionine</name>
        <dbReference type="ChEBI" id="CHEBI:59789"/>
    </ligand>
</feature>
<keyword evidence="2 6" id="KW-0489">Methyltransferase</keyword>
<dbReference type="Gene3D" id="2.40.50.140">
    <property type="entry name" value="Nucleic acid-binding proteins"/>
    <property type="match status" value="1"/>
</dbReference>
<name>A0A967B6L6_9PROT</name>
<keyword evidence="3 6" id="KW-0808">Transferase</keyword>
<dbReference type="Proteomes" id="UP000597459">
    <property type="component" value="Unassembled WGS sequence"/>
</dbReference>
<dbReference type="InterPro" id="IPR012340">
    <property type="entry name" value="NA-bd_OB-fold"/>
</dbReference>
<comment type="similarity">
    <text evidence="6">Belongs to the class I-like SAM-binding methyltransferase superfamily. RNA M5U methyltransferase family.</text>
</comment>
<dbReference type="Gene3D" id="3.40.50.150">
    <property type="entry name" value="Vaccinia Virus protein VP39"/>
    <property type="match status" value="1"/>
</dbReference>
<dbReference type="InterPro" id="IPR010280">
    <property type="entry name" value="U5_MeTrfase_fam"/>
</dbReference>
<evidence type="ECO:0000313" key="8">
    <source>
        <dbReference type="Proteomes" id="UP000597459"/>
    </source>
</evidence>
<evidence type="ECO:0000256" key="6">
    <source>
        <dbReference type="PROSITE-ProRule" id="PRU01024"/>
    </source>
</evidence>
<keyword evidence="1" id="KW-0408">Iron</keyword>
<dbReference type="PANTHER" id="PTHR11061:SF49">
    <property type="entry name" value="23S RRNA (URACIL(1939)-C(5))-METHYLTRANSFERASE RLMD"/>
    <property type="match status" value="1"/>
</dbReference>
<dbReference type="PROSITE" id="PS51687">
    <property type="entry name" value="SAM_MT_RNA_M5U"/>
    <property type="match status" value="1"/>
</dbReference>
<proteinExistence type="inferred from homology"/>
<dbReference type="GO" id="GO:0051539">
    <property type="term" value="F:4 iron, 4 sulfur cluster binding"/>
    <property type="evidence" value="ECO:0007669"/>
    <property type="project" value="UniProtKB-KW"/>
</dbReference>
<dbReference type="EMBL" id="WOTH01000012">
    <property type="protein sequence ID" value="NHO53848.1"/>
    <property type="molecule type" value="Genomic_DNA"/>
</dbReference>
<feature type="active site" description="Nucleophile" evidence="6">
    <location>
        <position position="400"/>
    </location>
</feature>
<evidence type="ECO:0000256" key="2">
    <source>
        <dbReference type="ARBA" id="ARBA00022603"/>
    </source>
</evidence>
<evidence type="ECO:0000256" key="5">
    <source>
        <dbReference type="ARBA" id="ARBA00023014"/>
    </source>
</evidence>
<sequence>MRRKPERRRSRTSPRPDAVLVPPFAWKVEALGSAGDGLARPLDPSNGTDVAFISLTAPGDVVLAQPSAQGRARLVEVMIPAPERVPPPCGLFGVCGGCTLQHLPLSWIQTWKKNRIQDGLQKAGATTLPSISVVATAPSTRRRADLAVRQQGTALVIGLHRRGGDVVDLTECHVLHPDILKLLPPLRDLFPRLDLFRREAELAINLLDTGPDLLIVSKHDASPRDRERLADFARAHGIPRIAGKQPGPKEEPEILAQVGAPRIAFAGVDVEPPPGAFLQASREGEAAIQQAVVAALPRIPGRKAHVVELHAGCGTLTFPLAEHVRVEAYEGHRGATRALQRAATGHRVEAHQRDLDRQPLNTRELGTALAVVLDPPYGGAGLQMQALLDAKPTTLIYVSCNPQMLFRDATRLLACGYTIDAVTVVDQFLWSAEIETVCRFSRKTTR</sequence>
<dbReference type="RefSeq" id="WP_166314674.1">
    <property type="nucleotide sequence ID" value="NZ_WOTH01000012.1"/>
</dbReference>
<comment type="caution">
    <text evidence="6">Lacks conserved residue(s) required for the propagation of feature annotation.</text>
</comment>
<evidence type="ECO:0000256" key="3">
    <source>
        <dbReference type="ARBA" id="ARBA00022679"/>
    </source>
</evidence>
<keyword evidence="8" id="KW-1185">Reference proteome</keyword>
<comment type="caution">
    <text evidence="7">The sequence shown here is derived from an EMBL/GenBank/DDBJ whole genome shotgun (WGS) entry which is preliminary data.</text>
</comment>
<reference evidence="7" key="1">
    <citation type="submission" date="2019-11" db="EMBL/GenBank/DDBJ databases">
        <title>Description of new Acetobacter species.</title>
        <authorList>
            <person name="Cleenwerck I."/>
            <person name="Sombolestani A.S."/>
        </authorList>
    </citation>
    <scope>NUCLEOTIDE SEQUENCE</scope>
    <source>
        <strain evidence="7">LMG 1626</strain>
    </source>
</reference>
<feature type="binding site" evidence="6">
    <location>
        <position position="330"/>
    </location>
    <ligand>
        <name>S-adenosyl-L-methionine</name>
        <dbReference type="ChEBI" id="CHEBI:59789"/>
    </ligand>
</feature>
<evidence type="ECO:0000256" key="4">
    <source>
        <dbReference type="ARBA" id="ARBA00022691"/>
    </source>
</evidence>
<accession>A0A967B6L6</accession>
<protein>
    <submittedName>
        <fullName evidence="7">Class I SAM-dependent RNA methyltransferase</fullName>
    </submittedName>
</protein>
<feature type="binding site" evidence="6">
    <location>
        <position position="279"/>
    </location>
    <ligand>
        <name>S-adenosyl-L-methionine</name>
        <dbReference type="ChEBI" id="CHEBI:59789"/>
    </ligand>
</feature>
<keyword evidence="5" id="KW-0411">Iron-sulfur</keyword>
<dbReference type="PANTHER" id="PTHR11061">
    <property type="entry name" value="RNA M5U METHYLTRANSFERASE"/>
    <property type="match status" value="1"/>
</dbReference>
<dbReference type="GO" id="GO:0070041">
    <property type="term" value="F:rRNA (uridine-C5-)-methyltransferase activity"/>
    <property type="evidence" value="ECO:0007669"/>
    <property type="project" value="TreeGrafter"/>
</dbReference>
<evidence type="ECO:0000256" key="1">
    <source>
        <dbReference type="ARBA" id="ARBA00022485"/>
    </source>
</evidence>
<organism evidence="7 8">
    <name type="scientific">Acetobacter estunensis</name>
    <dbReference type="NCBI Taxonomy" id="104097"/>
    <lineage>
        <taxon>Bacteria</taxon>
        <taxon>Pseudomonadati</taxon>
        <taxon>Pseudomonadota</taxon>
        <taxon>Alphaproteobacteria</taxon>
        <taxon>Acetobacterales</taxon>
        <taxon>Acetobacteraceae</taxon>
        <taxon>Acetobacter</taxon>
    </lineage>
</organism>
<dbReference type="SUPFAM" id="SSF53335">
    <property type="entry name" value="S-adenosyl-L-methionine-dependent methyltransferases"/>
    <property type="match status" value="1"/>
</dbReference>
<dbReference type="Gene3D" id="2.40.50.1070">
    <property type="match status" value="1"/>
</dbReference>
<keyword evidence="1" id="KW-0479">Metal-binding</keyword>
<dbReference type="AlphaFoldDB" id="A0A967B6L6"/>
<evidence type="ECO:0000313" key="7">
    <source>
        <dbReference type="EMBL" id="NHO53848.1"/>
    </source>
</evidence>
<dbReference type="InterPro" id="IPR029063">
    <property type="entry name" value="SAM-dependent_MTases_sf"/>
</dbReference>
<gene>
    <name evidence="7" type="ORF">GOB87_07720</name>
</gene>
<dbReference type="GO" id="GO:0070475">
    <property type="term" value="P:rRNA base methylation"/>
    <property type="evidence" value="ECO:0007669"/>
    <property type="project" value="TreeGrafter"/>
</dbReference>
<keyword evidence="1" id="KW-0004">4Fe-4S</keyword>